<evidence type="ECO:0000256" key="1">
    <source>
        <dbReference type="ARBA" id="ARBA00004496"/>
    </source>
</evidence>
<feature type="binding site" evidence="14">
    <location>
        <position position="338"/>
    </location>
    <ligand>
        <name>Mg(2+)</name>
        <dbReference type="ChEBI" id="CHEBI:18420"/>
        <label>1</label>
    </ligand>
</feature>
<gene>
    <name evidence="20" type="ordered locus">LGAS_1379</name>
</gene>
<dbReference type="Gene3D" id="3.10.20.70">
    <property type="entry name" value="Glutamine synthetase, N-terminal domain"/>
    <property type="match status" value="1"/>
</dbReference>
<evidence type="ECO:0000259" key="18">
    <source>
        <dbReference type="PROSITE" id="PS51986"/>
    </source>
</evidence>
<reference evidence="20 21" key="1">
    <citation type="journal article" date="2006" name="Proc. Natl. Acad. Sci. U.S.A.">
        <title>Comparative genomics of the lactic acid bacteria.</title>
        <authorList>
            <person name="Makarova K."/>
            <person name="Slesarev A."/>
            <person name="Wolf Y."/>
            <person name="Sorokin A."/>
            <person name="Mirkin B."/>
            <person name="Koonin E."/>
            <person name="Pavlov A."/>
            <person name="Pavlova N."/>
            <person name="Karamychev V."/>
            <person name="Polouchine N."/>
            <person name="Shakhova V."/>
            <person name="Grigoriev I."/>
            <person name="Lou Y."/>
            <person name="Rohksar D."/>
            <person name="Lucas S."/>
            <person name="Huang K."/>
            <person name="Goodstein D.M."/>
            <person name="Hawkins T."/>
            <person name="Plengvidhya V."/>
            <person name="Welker D."/>
            <person name="Hughes J."/>
            <person name="Goh Y."/>
            <person name="Benson A."/>
            <person name="Baldwin K."/>
            <person name="Lee J.H."/>
            <person name="Diaz-Muniz I."/>
            <person name="Dosti B."/>
            <person name="Smeianov V."/>
            <person name="Wechter W."/>
            <person name="Barabote R."/>
            <person name="Lorca G."/>
            <person name="Altermann E."/>
            <person name="Barrangou R."/>
            <person name="Ganesan B."/>
            <person name="Xie Y."/>
            <person name="Rawsthorne H."/>
            <person name="Tamir D."/>
            <person name="Parker C."/>
            <person name="Breidt F."/>
            <person name="Broadbent J."/>
            <person name="Hutkins R."/>
            <person name="O'Sullivan D."/>
            <person name="Steele J."/>
            <person name="Unlu G."/>
            <person name="Saier M."/>
            <person name="Klaenhammer T."/>
            <person name="Richardson P."/>
            <person name="Kozyavkin S."/>
            <person name="Weimer B."/>
            <person name="Mills D."/>
        </authorList>
    </citation>
    <scope>NUCLEOTIDE SEQUENCE [LARGE SCALE GENOMIC DNA]</scope>
    <source>
        <strain evidence="21">ATCC 33323 / DSM 20243 / BCRC 14619 / CIP 102991 / JCM 1131 / KCTC 3163 / NCIMB 11718 / NCTC 13722 / AM63</strain>
    </source>
</reference>
<evidence type="ECO:0000256" key="16">
    <source>
        <dbReference type="RuleBase" id="RU000384"/>
    </source>
</evidence>
<feature type="domain" description="GS catalytic" evidence="19">
    <location>
        <begin position="113"/>
        <end position="448"/>
    </location>
</feature>
<comment type="catalytic activity">
    <reaction evidence="11 17">
        <text>L-glutamate + NH4(+) + ATP = L-glutamine + ADP + phosphate + H(+)</text>
        <dbReference type="Rhea" id="RHEA:16169"/>
        <dbReference type="ChEBI" id="CHEBI:15378"/>
        <dbReference type="ChEBI" id="CHEBI:28938"/>
        <dbReference type="ChEBI" id="CHEBI:29985"/>
        <dbReference type="ChEBI" id="CHEBI:30616"/>
        <dbReference type="ChEBI" id="CHEBI:43474"/>
        <dbReference type="ChEBI" id="CHEBI:58359"/>
        <dbReference type="ChEBI" id="CHEBI:456216"/>
        <dbReference type="EC" id="6.3.1.2"/>
    </reaction>
</comment>
<dbReference type="PANTHER" id="PTHR43785:SF12">
    <property type="entry name" value="TYPE-1 GLUTAMINE SYNTHETASE 2"/>
    <property type="match status" value="1"/>
</dbReference>
<evidence type="ECO:0000256" key="8">
    <source>
        <dbReference type="ARBA" id="ARBA00022741"/>
    </source>
</evidence>
<dbReference type="InterPro" id="IPR008147">
    <property type="entry name" value="Gln_synt_N"/>
</dbReference>
<evidence type="ECO:0000256" key="9">
    <source>
        <dbReference type="ARBA" id="ARBA00022840"/>
    </source>
</evidence>
<dbReference type="InterPro" id="IPR004809">
    <property type="entry name" value="Gln_synth_I"/>
</dbReference>
<evidence type="ECO:0000256" key="5">
    <source>
        <dbReference type="ARBA" id="ARBA00022490"/>
    </source>
</evidence>
<evidence type="ECO:0000256" key="6">
    <source>
        <dbReference type="ARBA" id="ARBA00022598"/>
    </source>
</evidence>
<evidence type="ECO:0000256" key="14">
    <source>
        <dbReference type="PIRSR" id="PIRSR604809-3"/>
    </source>
</evidence>
<dbReference type="GO" id="GO:0004356">
    <property type="term" value="F:glutamine synthetase activity"/>
    <property type="evidence" value="ECO:0007669"/>
    <property type="project" value="UniProtKB-EC"/>
</dbReference>
<feature type="binding site" evidence="13">
    <location>
        <position position="189"/>
    </location>
    <ligand>
        <name>ATP</name>
        <dbReference type="ChEBI" id="CHEBI:30616"/>
    </ligand>
</feature>
<feature type="binding site" evidence="12">
    <location>
        <position position="340"/>
    </location>
    <ligand>
        <name>L-glutamate</name>
        <dbReference type="ChEBI" id="CHEBI:29985"/>
    </ligand>
</feature>
<feature type="binding site" evidence="14">
    <location>
        <position position="137"/>
    </location>
    <ligand>
        <name>Mg(2+)</name>
        <dbReference type="ChEBI" id="CHEBI:18420"/>
        <label>1</label>
    </ligand>
</feature>
<evidence type="ECO:0000256" key="11">
    <source>
        <dbReference type="ARBA" id="ARBA00049436"/>
    </source>
</evidence>
<dbReference type="FunFam" id="3.10.20.70:FF:000005">
    <property type="entry name" value="Glutamine synthetase"/>
    <property type="match status" value="1"/>
</dbReference>
<proteinExistence type="inferred from homology"/>
<accession>A0A806A7R7</accession>
<dbReference type="PROSITE" id="PS00181">
    <property type="entry name" value="GLNA_ATP"/>
    <property type="match status" value="1"/>
</dbReference>
<dbReference type="InterPro" id="IPR014746">
    <property type="entry name" value="Gln_synth/guanido_kin_cat_dom"/>
</dbReference>
<dbReference type="FunFam" id="3.30.590.10:FF:000003">
    <property type="entry name" value="Glutamine synthetase 2"/>
    <property type="match status" value="1"/>
</dbReference>
<feature type="binding site" evidence="12">
    <location>
        <position position="309"/>
    </location>
    <ligand>
        <name>L-glutamate</name>
        <dbReference type="ChEBI" id="CHEBI:29985"/>
    </ligand>
</feature>
<dbReference type="InterPro" id="IPR027303">
    <property type="entry name" value="Gln_synth_gly_rich_site"/>
</dbReference>
<evidence type="ECO:0000256" key="13">
    <source>
        <dbReference type="PIRSR" id="PIRSR604809-2"/>
    </source>
</evidence>
<evidence type="ECO:0000256" key="17">
    <source>
        <dbReference type="RuleBase" id="RU004356"/>
    </source>
</evidence>
<dbReference type="EMBL" id="CP000413">
    <property type="protein sequence ID" value="ABJ60741.1"/>
    <property type="molecule type" value="Genomic_DNA"/>
</dbReference>
<evidence type="ECO:0000256" key="15">
    <source>
        <dbReference type="PROSITE-ProRule" id="PRU01330"/>
    </source>
</evidence>
<dbReference type="SUPFAM" id="SSF54368">
    <property type="entry name" value="Glutamine synthetase, N-terminal domain"/>
    <property type="match status" value="1"/>
</dbReference>
<feature type="domain" description="GS beta-grasp" evidence="18">
    <location>
        <begin position="20"/>
        <end position="106"/>
    </location>
</feature>
<dbReference type="PROSITE" id="PS00180">
    <property type="entry name" value="GLNA_1"/>
    <property type="match status" value="1"/>
</dbReference>
<dbReference type="GO" id="GO:0005737">
    <property type="term" value="C:cytoplasm"/>
    <property type="evidence" value="ECO:0007669"/>
    <property type="project" value="UniProtKB-SubCell"/>
</dbReference>
<comment type="cofactor">
    <cofactor evidence="14">
        <name>Mg(2+)</name>
        <dbReference type="ChEBI" id="CHEBI:18420"/>
    </cofactor>
    <text evidence="14">Binds 2 Mg(2+) ions per subunit.</text>
</comment>
<dbReference type="Gene3D" id="3.30.590.10">
    <property type="entry name" value="Glutamine synthetase/guanido kinase, catalytic domain"/>
    <property type="match status" value="1"/>
</dbReference>
<dbReference type="PROSITE" id="PS51987">
    <property type="entry name" value="GS_CATALYTIC"/>
    <property type="match status" value="1"/>
</dbReference>
<evidence type="ECO:0000256" key="10">
    <source>
        <dbReference type="ARBA" id="ARBA00022842"/>
    </source>
</evidence>
<dbReference type="GO" id="GO:0006542">
    <property type="term" value="P:glutamine biosynthetic process"/>
    <property type="evidence" value="ECO:0007669"/>
    <property type="project" value="InterPro"/>
</dbReference>
<name>A0A806A7R7_LACGA</name>
<keyword evidence="7 14" id="KW-0479">Metal-binding</keyword>
<dbReference type="EC" id="6.3.1.2" evidence="3 17"/>
<feature type="binding site" evidence="12">
    <location>
        <position position="303"/>
    </location>
    <ligand>
        <name>L-glutamate</name>
        <dbReference type="ChEBI" id="CHEBI:29985"/>
    </ligand>
</feature>
<dbReference type="InterPro" id="IPR036651">
    <property type="entry name" value="Gln_synt_N_sf"/>
</dbReference>
<evidence type="ECO:0000256" key="7">
    <source>
        <dbReference type="ARBA" id="ARBA00022723"/>
    </source>
</evidence>
<keyword evidence="5" id="KW-0963">Cytoplasm</keyword>
<feature type="binding site" evidence="13">
    <location>
        <position position="321"/>
    </location>
    <ligand>
        <name>ATP</name>
        <dbReference type="ChEBI" id="CHEBI:30616"/>
    </ligand>
</feature>
<comment type="subcellular location">
    <subcellularLocation>
        <location evidence="1">Cytoplasm</location>
    </subcellularLocation>
</comment>
<feature type="binding site" evidence="12">
    <location>
        <position position="321"/>
    </location>
    <ligand>
        <name>L-glutamate</name>
        <dbReference type="ChEBI" id="CHEBI:29985"/>
    </ligand>
</feature>
<evidence type="ECO:0000256" key="2">
    <source>
        <dbReference type="ARBA" id="ARBA00009897"/>
    </source>
</evidence>
<dbReference type="InterPro" id="IPR027302">
    <property type="entry name" value="Gln_synth_N_conserv_site"/>
</dbReference>
<dbReference type="NCBIfam" id="TIGR00653">
    <property type="entry name" value="GlnA"/>
    <property type="match status" value="1"/>
</dbReference>
<dbReference type="GO" id="GO:0005524">
    <property type="term" value="F:ATP binding"/>
    <property type="evidence" value="ECO:0007669"/>
    <property type="project" value="UniProtKB-KW"/>
</dbReference>
<evidence type="ECO:0000313" key="21">
    <source>
        <dbReference type="Proteomes" id="UP000000664"/>
    </source>
</evidence>
<comment type="similarity">
    <text evidence="2 15 16">Belongs to the glutamine synthetase family.</text>
</comment>
<feature type="binding site" evidence="14">
    <location>
        <position position="250"/>
    </location>
    <ligand>
        <name>Mg(2+)</name>
        <dbReference type="ChEBI" id="CHEBI:18420"/>
        <label>1</label>
    </ligand>
</feature>
<organism evidence="20 21">
    <name type="scientific">Lactobacillus gasseri (strain ATCC 33323 / DSM 20243 / BCRC 14619 / CIP 102991 / JCM 1131 / KCTC 3163 / NCIMB 11718 / NCTC 13722 / AM63)</name>
    <dbReference type="NCBI Taxonomy" id="324831"/>
    <lineage>
        <taxon>Bacteria</taxon>
        <taxon>Bacillati</taxon>
        <taxon>Bacillota</taxon>
        <taxon>Bacilli</taxon>
        <taxon>Lactobacillales</taxon>
        <taxon>Lactobacillaceae</taxon>
        <taxon>Lactobacillus</taxon>
    </lineage>
</organism>
<dbReference type="KEGG" id="lga:LGAS_1379"/>
<feature type="binding site" evidence="14">
    <location>
        <position position="194"/>
    </location>
    <ligand>
        <name>Mg(2+)</name>
        <dbReference type="ChEBI" id="CHEBI:18420"/>
        <label>1</label>
    </ligand>
</feature>
<evidence type="ECO:0000256" key="12">
    <source>
        <dbReference type="PIRSR" id="PIRSR604809-1"/>
    </source>
</evidence>
<evidence type="ECO:0000256" key="4">
    <source>
        <dbReference type="ARBA" id="ARBA00021364"/>
    </source>
</evidence>
<protein>
    <recommendedName>
        <fullName evidence="4 17">Glutamine synthetase</fullName>
        <ecNumber evidence="3 17">6.3.1.2</ecNumber>
    </recommendedName>
</protein>
<dbReference type="GO" id="GO:0046872">
    <property type="term" value="F:metal ion binding"/>
    <property type="evidence" value="ECO:0007669"/>
    <property type="project" value="UniProtKB-KW"/>
</dbReference>
<dbReference type="PANTHER" id="PTHR43785">
    <property type="entry name" value="GAMMA-GLUTAMYLPUTRESCINE SYNTHETASE"/>
    <property type="match status" value="1"/>
</dbReference>
<keyword evidence="6 17" id="KW-0436">Ligase</keyword>
<dbReference type="PROSITE" id="PS51986">
    <property type="entry name" value="GS_BETA_GRASP"/>
    <property type="match status" value="1"/>
</dbReference>
<evidence type="ECO:0000256" key="3">
    <source>
        <dbReference type="ARBA" id="ARBA00012937"/>
    </source>
</evidence>
<dbReference type="Proteomes" id="UP000000664">
    <property type="component" value="Chromosome"/>
</dbReference>
<feature type="binding site" evidence="14">
    <location>
        <position position="201"/>
    </location>
    <ligand>
        <name>Mg(2+)</name>
        <dbReference type="ChEBI" id="CHEBI:18420"/>
        <label>1</label>
    </ligand>
</feature>
<dbReference type="SUPFAM" id="SSF55931">
    <property type="entry name" value="Glutamine synthetase/guanido kinase"/>
    <property type="match status" value="1"/>
</dbReference>
<sequence>MCTMSKTITAEDIKKSVKDNDVRFLRLAFTDINGTSKAVEVPTSQLDKVLTNDIRFDGSSIDGFVRLEESDMVLYPDFSTWAVLPWGDEKGGKIGRLVCSVHKTNGEPFEGDPRNNLKRILKEMNDMGFTDFDIGFEAEFHLFKLGEDGNWTTEVPDHASYFDMTSDDEGARCRRDIVETLESIGFEVEAAHHEVGDGQQEIDFRFDDALTTADRVQTFKMVVREVARKHGLYATFMAKPVEGQAGNGMHTNMSLFKDGKNVFYDKDGEFHLSDTALYFLNGILEHARAITAIGNPTVNSYKRLIPGFEAPVYISWASKNRSPLVRIPDAEEINTRLEMRSADPTANPYLLLAACLSAGLNGIKEAKKPMAPITSNVFEMSEEERAERGIKPLPSTLHNAVKAFKADPLIQKALGEHLTQSFIDSKNLEWSKYNQSVSDWERDRYMGY</sequence>
<feature type="binding site" evidence="13">
    <location>
        <begin position="204"/>
        <end position="206"/>
    </location>
    <ligand>
        <name>ATP</name>
        <dbReference type="ChEBI" id="CHEBI:30616"/>
    </ligand>
</feature>
<dbReference type="SMART" id="SM01230">
    <property type="entry name" value="Gln-synt_C"/>
    <property type="match status" value="1"/>
</dbReference>
<evidence type="ECO:0000259" key="19">
    <source>
        <dbReference type="PROSITE" id="PS51987"/>
    </source>
</evidence>
<dbReference type="Pfam" id="PF03951">
    <property type="entry name" value="Gln-synt_N"/>
    <property type="match status" value="1"/>
</dbReference>
<keyword evidence="9 13" id="KW-0067">ATP-binding</keyword>
<feature type="binding site" evidence="14">
    <location>
        <position position="139"/>
    </location>
    <ligand>
        <name>Mg(2+)</name>
        <dbReference type="ChEBI" id="CHEBI:18420"/>
        <label>1</label>
    </ligand>
</feature>
<evidence type="ECO:0000313" key="20">
    <source>
        <dbReference type="EMBL" id="ABJ60741.1"/>
    </source>
</evidence>
<keyword evidence="10 14" id="KW-0460">Magnesium</keyword>
<keyword evidence="8 13" id="KW-0547">Nucleotide-binding</keyword>
<dbReference type="Pfam" id="PF00120">
    <property type="entry name" value="Gln-synt_C"/>
    <property type="match status" value="1"/>
</dbReference>
<dbReference type="AlphaFoldDB" id="A0A806A7R7"/>
<dbReference type="InterPro" id="IPR008146">
    <property type="entry name" value="Gln_synth_cat_dom"/>
</dbReference>